<keyword evidence="7" id="KW-0460">Magnesium</keyword>
<dbReference type="AlphaFoldDB" id="A0A3M5P2W2"/>
<feature type="binding site" evidence="7">
    <location>
        <position position="181"/>
    </location>
    <ligand>
        <name>Mg(2+)</name>
        <dbReference type="ChEBI" id="CHEBI:18420"/>
    </ligand>
</feature>
<accession>A0A3M5P2W2</accession>
<keyword evidence="8" id="KW-0489">Methyltransferase</keyword>
<comment type="cofactor">
    <cofactor evidence="1">
        <name>a divalent metal cation</name>
        <dbReference type="ChEBI" id="CHEBI:60240"/>
    </cofactor>
</comment>
<organism evidence="8 9">
    <name type="scientific">Pseudomonas viridiflava</name>
    <name type="common">Phytomonas viridiflava</name>
    <dbReference type="NCBI Taxonomy" id="33069"/>
    <lineage>
        <taxon>Bacteria</taxon>
        <taxon>Pseudomonadati</taxon>
        <taxon>Pseudomonadota</taxon>
        <taxon>Gammaproteobacteria</taxon>
        <taxon>Pseudomonadales</taxon>
        <taxon>Pseudomonadaceae</taxon>
        <taxon>Pseudomonas</taxon>
    </lineage>
</organism>
<evidence type="ECO:0000256" key="4">
    <source>
        <dbReference type="ARBA" id="ARBA00023239"/>
    </source>
</evidence>
<dbReference type="InterPro" id="IPR036704">
    <property type="entry name" value="RraA/RraA-like_sf"/>
</dbReference>
<dbReference type="GO" id="GO:0046872">
    <property type="term" value="F:metal ion binding"/>
    <property type="evidence" value="ECO:0007669"/>
    <property type="project" value="UniProtKB-KW"/>
</dbReference>
<comment type="cofactor">
    <cofactor evidence="7">
        <name>Mg(2+)</name>
        <dbReference type="ChEBI" id="CHEBI:18420"/>
    </cofactor>
</comment>
<name>A0A3M5P2W2_PSEVI</name>
<keyword evidence="8" id="KW-0808">Transferase</keyword>
<dbReference type="InterPro" id="IPR005493">
    <property type="entry name" value="RraA/RraA-like"/>
</dbReference>
<dbReference type="EMBL" id="RBTP01000061">
    <property type="protein sequence ID" value="RMT79040.1"/>
    <property type="molecule type" value="Genomic_DNA"/>
</dbReference>
<dbReference type="Proteomes" id="UP000273854">
    <property type="component" value="Unassembled WGS sequence"/>
</dbReference>
<proteinExistence type="predicted"/>
<keyword evidence="4" id="KW-0456">Lyase</keyword>
<dbReference type="CDD" id="cd16841">
    <property type="entry name" value="RraA_family"/>
    <property type="match status" value="1"/>
</dbReference>
<keyword evidence="3 7" id="KW-0479">Metal-binding</keyword>
<sequence>MVVEPCRSIVVRAGLQPAQAFQATADDTADRAKHSLSPHLLFLLRRQQSRRVLLDLSAIEAKEMPMNERIAPRQQHVSNDVLDQYREISASTIGHLTESGYLPGIRPVSEGARLVGNVVTVRVDLPDGSILRDALINSEPGDVLVVECAGDAHCACWGELRTLAGLIKGLAGVVVSGAVTDVAALREHGLPVFSRAISAVTTRSLGESGALNSPIRIGEVTVQPGDIAIGDDDGVFIMSAQQACQMLPELLAKERADRARREELLERLVEKRMNVSKRFIG</sequence>
<evidence type="ECO:0000256" key="3">
    <source>
        <dbReference type="ARBA" id="ARBA00022723"/>
    </source>
</evidence>
<dbReference type="GO" id="GO:0008168">
    <property type="term" value="F:methyltransferase activity"/>
    <property type="evidence" value="ECO:0007669"/>
    <property type="project" value="UniProtKB-KW"/>
</dbReference>
<dbReference type="GO" id="GO:0032259">
    <property type="term" value="P:methylation"/>
    <property type="evidence" value="ECO:0007669"/>
    <property type="project" value="UniProtKB-KW"/>
</dbReference>
<evidence type="ECO:0000256" key="2">
    <source>
        <dbReference type="ARBA" id="ARBA00016549"/>
    </source>
</evidence>
<evidence type="ECO:0000313" key="9">
    <source>
        <dbReference type="Proteomes" id="UP000273854"/>
    </source>
</evidence>
<protein>
    <recommendedName>
        <fullName evidence="2">Putative 4-hydroxy-4-methyl-2-oxoglutarate aldolase</fullName>
    </recommendedName>
    <alternativeName>
        <fullName evidence="5">Regulator of ribonuclease activity homolog</fullName>
    </alternativeName>
    <alternativeName>
        <fullName evidence="6">RraA-like protein</fullName>
    </alternativeName>
</protein>
<comment type="caution">
    <text evidence="8">The sequence shown here is derived from an EMBL/GenBank/DDBJ whole genome shotgun (WGS) entry which is preliminary data.</text>
</comment>
<dbReference type="GO" id="GO:0016829">
    <property type="term" value="F:lyase activity"/>
    <property type="evidence" value="ECO:0007669"/>
    <property type="project" value="UniProtKB-KW"/>
</dbReference>
<reference evidence="8 9" key="1">
    <citation type="submission" date="2018-08" db="EMBL/GenBank/DDBJ databases">
        <title>Recombination of ecologically and evolutionarily significant loci maintains genetic cohesion in the Pseudomonas syringae species complex.</title>
        <authorList>
            <person name="Dillon M."/>
            <person name="Thakur S."/>
            <person name="Almeida R.N.D."/>
            <person name="Weir B.S."/>
            <person name="Guttman D.S."/>
        </authorList>
    </citation>
    <scope>NUCLEOTIDE SEQUENCE [LARGE SCALE GENOMIC DNA]</scope>
    <source>
        <strain evidence="8 9">ICMP 19473</strain>
    </source>
</reference>
<evidence type="ECO:0000256" key="5">
    <source>
        <dbReference type="ARBA" id="ARBA00029596"/>
    </source>
</evidence>
<dbReference type="PANTHER" id="PTHR33254:SF4">
    <property type="entry name" value="4-HYDROXY-4-METHYL-2-OXOGLUTARATE ALDOLASE 3-RELATED"/>
    <property type="match status" value="1"/>
</dbReference>
<dbReference type="Pfam" id="PF03737">
    <property type="entry name" value="RraA-like"/>
    <property type="match status" value="1"/>
</dbReference>
<evidence type="ECO:0000256" key="1">
    <source>
        <dbReference type="ARBA" id="ARBA00001968"/>
    </source>
</evidence>
<evidence type="ECO:0000256" key="6">
    <source>
        <dbReference type="ARBA" id="ARBA00030169"/>
    </source>
</evidence>
<dbReference type="Gene3D" id="3.50.30.40">
    <property type="entry name" value="Ribonuclease E inhibitor RraA/RraA-like"/>
    <property type="match status" value="1"/>
</dbReference>
<evidence type="ECO:0000313" key="8">
    <source>
        <dbReference type="EMBL" id="RMT79040.1"/>
    </source>
</evidence>
<dbReference type="SUPFAM" id="SSF89562">
    <property type="entry name" value="RraA-like"/>
    <property type="match status" value="1"/>
</dbReference>
<dbReference type="PANTHER" id="PTHR33254">
    <property type="entry name" value="4-HYDROXY-4-METHYL-2-OXOGLUTARATE ALDOLASE 3-RELATED"/>
    <property type="match status" value="1"/>
</dbReference>
<evidence type="ECO:0000256" key="7">
    <source>
        <dbReference type="PIRSR" id="PIRSR605493-1"/>
    </source>
</evidence>
<gene>
    <name evidence="8" type="ORF">ALP40_100741</name>
</gene>